<accession>A0ACC0CBG6</accession>
<sequence length="381" mass="41969">MATNHLNSCQNADEDYIDMDVSSSSSSTFFFSNITSNSSPQNSREFEFQMSSASDEKDSTTSPADELFYKGKLLPLHLPPRLQMVQKLLLQTSTTTTSFHQNPKETFLEDAFFRTSSSSSTAPSTNTSTPSESWNISPSESCRVSCELNPAEYFFEWSTELRSFINNHPKKSWSKNLRLIRQYSITQKLKASRVYLKSLFSKSACSDESCAKAACNLESPGGFGKARESSNKFIKVAKKTPFGYIGRGTLPTPASVAKSIEKETIEECITQHRRSFSRTIKRHSPTKCLSSSSSSSSPSSGASSLSSSFSINSNVLYDLQSLRRSSSATSEIDGSIEAAIAHCKSSQRSFNSRNTLTDAGFCSLSSAKIAPSENQDKKRFL</sequence>
<keyword evidence="2" id="KW-1185">Reference proteome</keyword>
<name>A0ACC0CBG6_CATRO</name>
<dbReference type="EMBL" id="CM044701">
    <property type="protein sequence ID" value="KAI5682224.1"/>
    <property type="molecule type" value="Genomic_DNA"/>
</dbReference>
<dbReference type="Proteomes" id="UP001060085">
    <property type="component" value="Linkage Group LG01"/>
</dbReference>
<comment type="caution">
    <text evidence="1">The sequence shown here is derived from an EMBL/GenBank/DDBJ whole genome shotgun (WGS) entry which is preliminary data.</text>
</comment>
<protein>
    <submittedName>
        <fullName evidence="1">Uncharacterized protein</fullName>
    </submittedName>
</protein>
<gene>
    <name evidence="1" type="ORF">M9H77_03452</name>
</gene>
<evidence type="ECO:0000313" key="1">
    <source>
        <dbReference type="EMBL" id="KAI5682224.1"/>
    </source>
</evidence>
<proteinExistence type="predicted"/>
<reference evidence="2" key="1">
    <citation type="journal article" date="2023" name="Nat. Plants">
        <title>Single-cell RNA sequencing provides a high-resolution roadmap for understanding the multicellular compartmentation of specialized metabolism.</title>
        <authorList>
            <person name="Sun S."/>
            <person name="Shen X."/>
            <person name="Li Y."/>
            <person name="Li Y."/>
            <person name="Wang S."/>
            <person name="Li R."/>
            <person name="Zhang H."/>
            <person name="Shen G."/>
            <person name="Guo B."/>
            <person name="Wei J."/>
            <person name="Xu J."/>
            <person name="St-Pierre B."/>
            <person name="Chen S."/>
            <person name="Sun C."/>
        </authorList>
    </citation>
    <scope>NUCLEOTIDE SEQUENCE [LARGE SCALE GENOMIC DNA]</scope>
</reference>
<organism evidence="1 2">
    <name type="scientific">Catharanthus roseus</name>
    <name type="common">Madagascar periwinkle</name>
    <name type="synonym">Vinca rosea</name>
    <dbReference type="NCBI Taxonomy" id="4058"/>
    <lineage>
        <taxon>Eukaryota</taxon>
        <taxon>Viridiplantae</taxon>
        <taxon>Streptophyta</taxon>
        <taxon>Embryophyta</taxon>
        <taxon>Tracheophyta</taxon>
        <taxon>Spermatophyta</taxon>
        <taxon>Magnoliopsida</taxon>
        <taxon>eudicotyledons</taxon>
        <taxon>Gunneridae</taxon>
        <taxon>Pentapetalae</taxon>
        <taxon>asterids</taxon>
        <taxon>lamiids</taxon>
        <taxon>Gentianales</taxon>
        <taxon>Apocynaceae</taxon>
        <taxon>Rauvolfioideae</taxon>
        <taxon>Vinceae</taxon>
        <taxon>Catharanthinae</taxon>
        <taxon>Catharanthus</taxon>
    </lineage>
</organism>
<evidence type="ECO:0000313" key="2">
    <source>
        <dbReference type="Proteomes" id="UP001060085"/>
    </source>
</evidence>